<dbReference type="PANTHER" id="PTHR46825">
    <property type="entry name" value="D-ALANYL-D-ALANINE-CARBOXYPEPTIDASE/ENDOPEPTIDASE AMPH"/>
    <property type="match status" value="1"/>
</dbReference>
<dbReference type="InterPro" id="IPR012338">
    <property type="entry name" value="Beta-lactam/transpept-like"/>
</dbReference>
<protein>
    <submittedName>
        <fullName evidence="2">Beta-lactamase</fullName>
    </submittedName>
</protein>
<name>A0A0C2DDP2_9BACT</name>
<evidence type="ECO:0000259" key="1">
    <source>
        <dbReference type="Pfam" id="PF00144"/>
    </source>
</evidence>
<comment type="caution">
    <text evidence="2">The sequence shown here is derived from an EMBL/GenBank/DDBJ whole genome shotgun (WGS) entry which is preliminary data.</text>
</comment>
<dbReference type="Gene3D" id="3.40.710.10">
    <property type="entry name" value="DD-peptidase/beta-lactamase superfamily"/>
    <property type="match status" value="1"/>
</dbReference>
<dbReference type="Pfam" id="PF00144">
    <property type="entry name" value="Beta-lactamase"/>
    <property type="match status" value="1"/>
</dbReference>
<proteinExistence type="predicted"/>
<reference evidence="2 3" key="1">
    <citation type="submission" date="2014-12" db="EMBL/GenBank/DDBJ databases">
        <title>Genome assembly of Enhygromyxa salina DSM 15201.</title>
        <authorList>
            <person name="Sharma G."/>
            <person name="Subramanian S."/>
        </authorList>
    </citation>
    <scope>NUCLEOTIDE SEQUENCE [LARGE SCALE GENOMIC DNA]</scope>
    <source>
        <strain evidence="2 3">DSM 15201</strain>
    </source>
</reference>
<dbReference type="AlphaFoldDB" id="A0A0C2DDP2"/>
<organism evidence="2 3">
    <name type="scientific">Enhygromyxa salina</name>
    <dbReference type="NCBI Taxonomy" id="215803"/>
    <lineage>
        <taxon>Bacteria</taxon>
        <taxon>Pseudomonadati</taxon>
        <taxon>Myxococcota</taxon>
        <taxon>Polyangia</taxon>
        <taxon>Nannocystales</taxon>
        <taxon>Nannocystaceae</taxon>
        <taxon>Enhygromyxa</taxon>
    </lineage>
</organism>
<dbReference type="EMBL" id="JMCC02000001">
    <property type="protein sequence ID" value="KIG19570.1"/>
    <property type="molecule type" value="Genomic_DNA"/>
</dbReference>
<dbReference type="Proteomes" id="UP000031599">
    <property type="component" value="Unassembled WGS sequence"/>
</dbReference>
<dbReference type="InterPro" id="IPR001466">
    <property type="entry name" value="Beta-lactam-related"/>
</dbReference>
<sequence length="502" mass="54175">MRSTGQKANKARTAQIALLGATMTLTACSGALRSTPPCPSDPPQRAQVLVAQVEQVPPEVFDLAGIDAYLQMQTEQMGFVGLSVGIMRRGEVVFAKGYGQRSLEPAAPVDELTQFAMASNTKQFTCVSALLLEQEGKLALTDTVATHYPELTRAADIRLLDLLQHTSGYPDFYPLDFVVSPMAKAAQTEDLVRQYASLPLDFEPRSRWSYSNTGYLIVGRVIERLSDQSFADFMQTRIFDALGMSDSMVGAVSPSPSAATGYVSFALGDPEPAVREGPGWLHAAGGLWSTPRDMLRWDLALMDGELLEPRSWALMTTPATLSDGRVTTYGCGIGISRVHGEQVLSHGGAIDGFLSRNTMIPRTRSALVVATNGYFVDPGPLIEDLLGLLIEAEQTQLGAPVIDGPPATQVAVELLREMQAGTIDRSRLSDEFSLFMSEARLQQAAARLAALGEPVAVELEHAGERGGMESASVRLVFAGEVVVTARLFRAPDGTIHQFILQR</sequence>
<dbReference type="PANTHER" id="PTHR46825:SF9">
    <property type="entry name" value="BETA-LACTAMASE-RELATED DOMAIN-CONTAINING PROTEIN"/>
    <property type="match status" value="1"/>
</dbReference>
<gene>
    <name evidence="2" type="ORF">DB30_00079</name>
</gene>
<dbReference type="InterPro" id="IPR050491">
    <property type="entry name" value="AmpC-like"/>
</dbReference>
<dbReference type="SUPFAM" id="SSF56601">
    <property type="entry name" value="beta-lactamase/transpeptidase-like"/>
    <property type="match status" value="1"/>
</dbReference>
<accession>A0A0C2DDP2</accession>
<evidence type="ECO:0000313" key="3">
    <source>
        <dbReference type="Proteomes" id="UP000031599"/>
    </source>
</evidence>
<dbReference type="PROSITE" id="PS51257">
    <property type="entry name" value="PROKAR_LIPOPROTEIN"/>
    <property type="match status" value="1"/>
</dbReference>
<evidence type="ECO:0000313" key="2">
    <source>
        <dbReference type="EMBL" id="KIG19570.1"/>
    </source>
</evidence>
<feature type="domain" description="Beta-lactamase-related" evidence="1">
    <location>
        <begin position="71"/>
        <end position="374"/>
    </location>
</feature>